<dbReference type="InterPro" id="IPR008254">
    <property type="entry name" value="Flavodoxin/NO_synth"/>
</dbReference>
<dbReference type="RefSeq" id="WP_096919846.1">
    <property type="nucleotide sequence ID" value="NZ_CP029487.1"/>
</dbReference>
<dbReference type="AlphaFoldDB" id="A0A4P9C772"/>
<keyword evidence="3" id="KW-1185">Reference proteome</keyword>
<name>A0A4P9C772_EUBML</name>
<proteinExistence type="predicted"/>
<dbReference type="GO" id="GO:0016651">
    <property type="term" value="F:oxidoreductase activity, acting on NAD(P)H"/>
    <property type="evidence" value="ECO:0007669"/>
    <property type="project" value="UniProtKB-ARBA"/>
</dbReference>
<dbReference type="InterPro" id="IPR029039">
    <property type="entry name" value="Flavoprotein-like_sf"/>
</dbReference>
<gene>
    <name evidence="2" type="ORF">CPZ25_003655</name>
</gene>
<evidence type="ECO:0000313" key="3">
    <source>
        <dbReference type="Proteomes" id="UP000218387"/>
    </source>
</evidence>
<evidence type="ECO:0000313" key="2">
    <source>
        <dbReference type="EMBL" id="QCT70452.1"/>
    </source>
</evidence>
<protein>
    <submittedName>
        <fullName evidence="2">Flavodoxin</fullName>
    </submittedName>
</protein>
<dbReference type="InterPro" id="IPR052200">
    <property type="entry name" value="Protoporphyrinogen_IX_DH"/>
</dbReference>
<dbReference type="InterPro" id="IPR001226">
    <property type="entry name" value="Flavodoxin_CS"/>
</dbReference>
<dbReference type="GO" id="GO:0009055">
    <property type="term" value="F:electron transfer activity"/>
    <property type="evidence" value="ECO:0007669"/>
    <property type="project" value="InterPro"/>
</dbReference>
<dbReference type="Pfam" id="PF12724">
    <property type="entry name" value="Flavodoxin_5"/>
    <property type="match status" value="1"/>
</dbReference>
<dbReference type="GO" id="GO:0006783">
    <property type="term" value="P:heme biosynthetic process"/>
    <property type="evidence" value="ECO:0007669"/>
    <property type="project" value="TreeGrafter"/>
</dbReference>
<dbReference type="InterPro" id="IPR026816">
    <property type="entry name" value="Flavodoxin_dom"/>
</dbReference>
<dbReference type="PROSITE" id="PS00201">
    <property type="entry name" value="FLAVODOXIN"/>
    <property type="match status" value="1"/>
</dbReference>
<dbReference type="PANTHER" id="PTHR38030">
    <property type="entry name" value="PROTOPORPHYRINOGEN IX DEHYDROGENASE [MENAQUINONE]"/>
    <property type="match status" value="1"/>
</dbReference>
<sequence>MSKKAVIYASEYGSTETYAKWLAQELCVQAFSLKKMKPEVLKESDILVYGGGIYASGIKGIKTFKKKCGSFQYKKIIIFTVGLADPQKTDYSEILKSNFTDEERKRFKFFHLRGAINYKKLSLPHRAMMAMMMKMLKSKPDSFKENADFFESYGKMIDFKDKSALAPVIEYIEQISD</sequence>
<dbReference type="PROSITE" id="PS50902">
    <property type="entry name" value="FLAVODOXIN_LIKE"/>
    <property type="match status" value="1"/>
</dbReference>
<dbReference type="GO" id="GO:0010181">
    <property type="term" value="F:FMN binding"/>
    <property type="evidence" value="ECO:0007669"/>
    <property type="project" value="InterPro"/>
</dbReference>
<dbReference type="SUPFAM" id="SSF52218">
    <property type="entry name" value="Flavoproteins"/>
    <property type="match status" value="1"/>
</dbReference>
<dbReference type="Gene3D" id="3.40.50.360">
    <property type="match status" value="1"/>
</dbReference>
<dbReference type="Proteomes" id="UP000218387">
    <property type="component" value="Chromosome"/>
</dbReference>
<feature type="domain" description="Flavodoxin-like" evidence="1">
    <location>
        <begin position="4"/>
        <end position="158"/>
    </location>
</feature>
<dbReference type="KEGG" id="emt:CPZ25_003655"/>
<dbReference type="EMBL" id="CP029487">
    <property type="protein sequence ID" value="QCT70452.1"/>
    <property type="molecule type" value="Genomic_DNA"/>
</dbReference>
<organism evidence="2 3">
    <name type="scientific">Eubacterium maltosivorans</name>
    <dbReference type="NCBI Taxonomy" id="2041044"/>
    <lineage>
        <taxon>Bacteria</taxon>
        <taxon>Bacillati</taxon>
        <taxon>Bacillota</taxon>
        <taxon>Clostridia</taxon>
        <taxon>Eubacteriales</taxon>
        <taxon>Eubacteriaceae</taxon>
        <taxon>Eubacterium</taxon>
    </lineage>
</organism>
<dbReference type="GO" id="GO:0070819">
    <property type="term" value="F:menaquinone-dependent protoporphyrinogen oxidase activity"/>
    <property type="evidence" value="ECO:0007669"/>
    <property type="project" value="TreeGrafter"/>
</dbReference>
<dbReference type="PANTHER" id="PTHR38030:SF2">
    <property type="entry name" value="PROTOPORPHYRINOGEN IX DEHYDROGENASE [QUINONE]"/>
    <property type="match status" value="1"/>
</dbReference>
<reference evidence="2 3" key="1">
    <citation type="submission" date="2018-05" db="EMBL/GenBank/DDBJ databases">
        <title>Genome comparison of Eubacterium sp.</title>
        <authorList>
            <person name="Feng Y."/>
            <person name="Sanchez-Andrea I."/>
            <person name="Stams A.J.M."/>
            <person name="De Vos W.M."/>
        </authorList>
    </citation>
    <scope>NUCLEOTIDE SEQUENCE [LARGE SCALE GENOMIC DNA]</scope>
    <source>
        <strain evidence="2 3">YI</strain>
    </source>
</reference>
<accession>A0A4P9C772</accession>
<evidence type="ECO:0000259" key="1">
    <source>
        <dbReference type="PROSITE" id="PS50902"/>
    </source>
</evidence>